<evidence type="ECO:0000313" key="2">
    <source>
        <dbReference type="EMBL" id="MBU3850529.1"/>
    </source>
</evidence>
<proteinExistence type="predicted"/>
<dbReference type="Gene3D" id="3.30.160.20">
    <property type="match status" value="1"/>
</dbReference>
<accession>A0A9E2L393</accession>
<dbReference type="InterPro" id="IPR052104">
    <property type="entry name" value="Mito_Release_Factor_mL62"/>
</dbReference>
<dbReference type="PANTHER" id="PTHR11075:SF54">
    <property type="entry name" value="LARGE RIBOSOMAL SUBUNIT PROTEIN ML62"/>
    <property type="match status" value="1"/>
</dbReference>
<feature type="domain" description="Prokaryotic-type class I peptide chain release factors" evidence="1">
    <location>
        <begin position="20"/>
        <end position="36"/>
    </location>
</feature>
<evidence type="ECO:0000259" key="1">
    <source>
        <dbReference type="PROSITE" id="PS00745"/>
    </source>
</evidence>
<dbReference type="InterPro" id="IPR000352">
    <property type="entry name" value="Pep_chain_release_fac_I"/>
</dbReference>
<dbReference type="EMBL" id="JAHLFV010000190">
    <property type="protein sequence ID" value="MBU3850529.1"/>
    <property type="molecule type" value="Genomic_DNA"/>
</dbReference>
<dbReference type="PANTHER" id="PTHR11075">
    <property type="entry name" value="PEPTIDE CHAIN RELEASE FACTOR"/>
    <property type="match status" value="1"/>
</dbReference>
<comment type="caution">
    <text evidence="2">The sequence shown here is derived from an EMBL/GenBank/DDBJ whole genome shotgun (WGS) entry which is preliminary data.</text>
</comment>
<reference evidence="2" key="2">
    <citation type="submission" date="2021-04" db="EMBL/GenBank/DDBJ databases">
        <authorList>
            <person name="Gilroy R."/>
        </authorList>
    </citation>
    <scope>NUCLEOTIDE SEQUENCE</scope>
    <source>
        <strain evidence="2">Gambia15-2214</strain>
    </source>
</reference>
<dbReference type="Pfam" id="PF00472">
    <property type="entry name" value="RF-1"/>
    <property type="match status" value="1"/>
</dbReference>
<keyword evidence="2" id="KW-0378">Hydrolase</keyword>
<dbReference type="AlphaFoldDB" id="A0A9E2L393"/>
<sequence>MDRVLLRESIEKNAEFSFARSGGHGGQNVNKVNTKVHCTLSLDVVEGLSSKELQLVKVRLASRINGAGLLTVDVQDERSQERNRAIAINRLESLIVKAAFIPKLRKKTQVPQSAIEKRLKAKKLVSLKKQQRKHQCMPE</sequence>
<reference evidence="2" key="1">
    <citation type="journal article" date="2021" name="PeerJ">
        <title>Extensive microbial diversity within the chicken gut microbiome revealed by metagenomics and culture.</title>
        <authorList>
            <person name="Gilroy R."/>
            <person name="Ravi A."/>
            <person name="Getino M."/>
            <person name="Pursley I."/>
            <person name="Horton D.L."/>
            <person name="Alikhan N.F."/>
            <person name="Baker D."/>
            <person name="Gharbi K."/>
            <person name="Hall N."/>
            <person name="Watson M."/>
            <person name="Adriaenssens E.M."/>
            <person name="Foster-Nyarko E."/>
            <person name="Jarju S."/>
            <person name="Secka A."/>
            <person name="Antonio M."/>
            <person name="Oren A."/>
            <person name="Chaudhuri R.R."/>
            <person name="La Ragione R."/>
            <person name="Hildebrand F."/>
            <person name="Pallen M.J."/>
        </authorList>
    </citation>
    <scope>NUCLEOTIDE SEQUENCE</scope>
    <source>
        <strain evidence="2">Gambia15-2214</strain>
    </source>
</reference>
<dbReference type="PROSITE" id="PS00745">
    <property type="entry name" value="RF_PROK_I"/>
    <property type="match status" value="1"/>
</dbReference>
<name>A0A9E2L393_9SPIR</name>
<dbReference type="SUPFAM" id="SSF110916">
    <property type="entry name" value="Peptidyl-tRNA hydrolase domain-like"/>
    <property type="match status" value="1"/>
</dbReference>
<organism evidence="2 3">
    <name type="scientific">Candidatus Treponema excrementipullorum</name>
    <dbReference type="NCBI Taxonomy" id="2838768"/>
    <lineage>
        <taxon>Bacteria</taxon>
        <taxon>Pseudomonadati</taxon>
        <taxon>Spirochaetota</taxon>
        <taxon>Spirochaetia</taxon>
        <taxon>Spirochaetales</taxon>
        <taxon>Treponemataceae</taxon>
        <taxon>Treponema</taxon>
    </lineage>
</organism>
<protein>
    <submittedName>
        <fullName evidence="2">Aminoacyl-tRNA hydrolase</fullName>
    </submittedName>
</protein>
<evidence type="ECO:0000313" key="3">
    <source>
        <dbReference type="Proteomes" id="UP000823914"/>
    </source>
</evidence>
<dbReference type="GO" id="GO:0016150">
    <property type="term" value="F:translation release factor activity, codon nonspecific"/>
    <property type="evidence" value="ECO:0007669"/>
    <property type="project" value="TreeGrafter"/>
</dbReference>
<dbReference type="GO" id="GO:0004045">
    <property type="term" value="F:peptidyl-tRNA hydrolase activity"/>
    <property type="evidence" value="ECO:0007669"/>
    <property type="project" value="TreeGrafter"/>
</dbReference>
<gene>
    <name evidence="2" type="ORF">IAA16_08190</name>
</gene>
<dbReference type="Proteomes" id="UP000823914">
    <property type="component" value="Unassembled WGS sequence"/>
</dbReference>